<proteinExistence type="predicted"/>
<organism evidence="1 2">
    <name type="scientific">Mugilogobius chulae</name>
    <name type="common">yellowstripe goby</name>
    <dbReference type="NCBI Taxonomy" id="88201"/>
    <lineage>
        <taxon>Eukaryota</taxon>
        <taxon>Metazoa</taxon>
        <taxon>Chordata</taxon>
        <taxon>Craniata</taxon>
        <taxon>Vertebrata</taxon>
        <taxon>Euteleostomi</taxon>
        <taxon>Actinopterygii</taxon>
        <taxon>Neopterygii</taxon>
        <taxon>Teleostei</taxon>
        <taxon>Neoteleostei</taxon>
        <taxon>Acanthomorphata</taxon>
        <taxon>Gobiaria</taxon>
        <taxon>Gobiiformes</taxon>
        <taxon>Gobioidei</taxon>
        <taxon>Gobiidae</taxon>
        <taxon>Gobionellinae</taxon>
        <taxon>Mugilogobius</taxon>
    </lineage>
</organism>
<dbReference type="Proteomes" id="UP001460270">
    <property type="component" value="Unassembled WGS sequence"/>
</dbReference>
<protein>
    <submittedName>
        <fullName evidence="1">Uncharacterized protein</fullName>
    </submittedName>
</protein>
<evidence type="ECO:0000313" key="2">
    <source>
        <dbReference type="Proteomes" id="UP001460270"/>
    </source>
</evidence>
<name>A0AAW0P0S3_9GOBI</name>
<gene>
    <name evidence="1" type="ORF">WMY93_015323</name>
</gene>
<dbReference type="AlphaFoldDB" id="A0AAW0P0S3"/>
<dbReference type="EMBL" id="JBBPFD010000011">
    <property type="protein sequence ID" value="KAK7906711.1"/>
    <property type="molecule type" value="Genomic_DNA"/>
</dbReference>
<evidence type="ECO:0000313" key="1">
    <source>
        <dbReference type="EMBL" id="KAK7906711.1"/>
    </source>
</evidence>
<keyword evidence="2" id="KW-1185">Reference proteome</keyword>
<comment type="caution">
    <text evidence="1">The sequence shown here is derived from an EMBL/GenBank/DDBJ whole genome shotgun (WGS) entry which is preliminary data.</text>
</comment>
<sequence>MRSSVTLEELSVESLLLHVELRRLEHLSLCLLMFPGFVSRLSLRLGSASSCRHGDRRLIATVVSGNKTAS</sequence>
<reference evidence="2" key="1">
    <citation type="submission" date="2024-04" db="EMBL/GenBank/DDBJ databases">
        <title>Salinicola lusitanus LLJ914,a marine bacterium isolated from the Okinawa Trough.</title>
        <authorList>
            <person name="Li J."/>
        </authorList>
    </citation>
    <scope>NUCLEOTIDE SEQUENCE [LARGE SCALE GENOMIC DNA]</scope>
</reference>
<accession>A0AAW0P0S3</accession>